<evidence type="ECO:0000313" key="2">
    <source>
        <dbReference type="Proteomes" id="UP000491237"/>
    </source>
</evidence>
<evidence type="ECO:0000313" key="1">
    <source>
        <dbReference type="EMBL" id="MSE22236.1"/>
    </source>
</evidence>
<accession>A0A844ELF0</accession>
<organism evidence="1 2">
    <name type="scientific">Lentilactobacillus parabuchneri</name>
    <dbReference type="NCBI Taxonomy" id="152331"/>
    <lineage>
        <taxon>Bacteria</taxon>
        <taxon>Bacillati</taxon>
        <taxon>Bacillota</taxon>
        <taxon>Bacilli</taxon>
        <taxon>Lactobacillales</taxon>
        <taxon>Lactobacillaceae</taxon>
        <taxon>Lentilactobacillus</taxon>
    </lineage>
</organism>
<proteinExistence type="predicted"/>
<dbReference type="Proteomes" id="UP000491237">
    <property type="component" value="Unassembled WGS sequence"/>
</dbReference>
<protein>
    <submittedName>
        <fullName evidence="1">Uncharacterized protein</fullName>
    </submittedName>
</protein>
<dbReference type="EMBL" id="WKKY01000927">
    <property type="protein sequence ID" value="MSE22236.1"/>
    <property type="molecule type" value="Genomic_DNA"/>
</dbReference>
<comment type="caution">
    <text evidence="1">The sequence shown here is derived from an EMBL/GenBank/DDBJ whole genome shotgun (WGS) entry which is preliminary data.</text>
</comment>
<dbReference type="AlphaFoldDB" id="A0A844ELF0"/>
<name>A0A844ELF0_9LACO</name>
<gene>
    <name evidence="1" type="ORF">GKC44_13540</name>
</gene>
<sequence>MHKVLLENLRKYNPLKNVPGKRKPVSNKGDNVTVNLNMNITVNANDKDAGTKVANDISKQVNQQVQAIFGQMMAKHEGGVI</sequence>
<reference evidence="1 2" key="1">
    <citation type="submission" date="2019-11" db="EMBL/GenBank/DDBJ databases">
        <title>Draft Genome Sequence of Plant Growth-Promoting Rhizosphere-Associated Bacteria.</title>
        <authorList>
            <person name="Vasilyev I.Y."/>
            <person name="Radchenko V."/>
            <person name="Ilnitskaya E.V."/>
        </authorList>
    </citation>
    <scope>NUCLEOTIDE SEQUENCE [LARGE SCALE GENOMIC DNA]</scope>
    <source>
        <strain evidence="1 2">VRA_07sq_f</strain>
    </source>
</reference>